<dbReference type="Gene3D" id="3.30.565.10">
    <property type="entry name" value="Histidine kinase-like ATPase, C-terminal domain"/>
    <property type="match status" value="1"/>
</dbReference>
<dbReference type="SMART" id="SM00387">
    <property type="entry name" value="HATPase_c"/>
    <property type="match status" value="1"/>
</dbReference>
<dbReference type="InterPro" id="IPR050351">
    <property type="entry name" value="BphY/WalK/GraS-like"/>
</dbReference>
<accession>A0A2D1U7H6</accession>
<dbReference type="Pfam" id="PF07696">
    <property type="entry name" value="7TMR-DISMED2"/>
    <property type="match status" value="1"/>
</dbReference>
<dbReference type="Proteomes" id="UP000223749">
    <property type="component" value="Chromosome"/>
</dbReference>
<dbReference type="PROSITE" id="PS50109">
    <property type="entry name" value="HIS_KIN"/>
    <property type="match status" value="1"/>
</dbReference>
<dbReference type="GO" id="GO:0000155">
    <property type="term" value="F:phosphorelay sensor kinase activity"/>
    <property type="evidence" value="ECO:0007669"/>
    <property type="project" value="InterPro"/>
</dbReference>
<keyword evidence="7" id="KW-0812">Transmembrane</keyword>
<dbReference type="GO" id="GO:0016036">
    <property type="term" value="P:cellular response to phosphate starvation"/>
    <property type="evidence" value="ECO:0007669"/>
    <property type="project" value="TreeGrafter"/>
</dbReference>
<evidence type="ECO:0000313" key="9">
    <source>
        <dbReference type="EMBL" id="ATP57542.1"/>
    </source>
</evidence>
<protein>
    <recommendedName>
        <fullName evidence="2">histidine kinase</fullName>
        <ecNumber evidence="2">2.7.13.3</ecNumber>
    </recommendedName>
</protein>
<dbReference type="Gene3D" id="2.60.40.2380">
    <property type="match status" value="1"/>
</dbReference>
<dbReference type="Gene3D" id="1.10.287.130">
    <property type="match status" value="1"/>
</dbReference>
<feature type="transmembrane region" description="Helical" evidence="7">
    <location>
        <begin position="333"/>
        <end position="355"/>
    </location>
</feature>
<dbReference type="SMART" id="SM00388">
    <property type="entry name" value="HisKA"/>
    <property type="match status" value="1"/>
</dbReference>
<reference evidence="9 10" key="1">
    <citation type="submission" date="2017-10" db="EMBL/GenBank/DDBJ databases">
        <title>Whole genome of Pedobacter ginsengisoli T01R-27 isolated from tomato rhizosphere.</title>
        <authorList>
            <person name="Weon H.-Y."/>
            <person name="Lee S.A."/>
            <person name="Sang M.K."/>
            <person name="Song J."/>
        </authorList>
    </citation>
    <scope>NUCLEOTIDE SEQUENCE [LARGE SCALE GENOMIC DNA]</scope>
    <source>
        <strain evidence="9 10">T01R-27</strain>
    </source>
</reference>
<dbReference type="Pfam" id="PF02518">
    <property type="entry name" value="HATPase_c"/>
    <property type="match status" value="1"/>
</dbReference>
<feature type="transmembrane region" description="Helical" evidence="7">
    <location>
        <begin position="305"/>
        <end position="326"/>
    </location>
</feature>
<dbReference type="KEGG" id="pgs:CPT03_14205"/>
<evidence type="ECO:0000313" key="10">
    <source>
        <dbReference type="Proteomes" id="UP000223749"/>
    </source>
</evidence>
<dbReference type="EC" id="2.7.13.3" evidence="2"/>
<dbReference type="PANTHER" id="PTHR45453">
    <property type="entry name" value="PHOSPHATE REGULON SENSOR PROTEIN PHOR"/>
    <property type="match status" value="1"/>
</dbReference>
<keyword evidence="3" id="KW-0597">Phosphoprotein</keyword>
<keyword evidence="4" id="KW-0808">Transferase</keyword>
<evidence type="ECO:0000259" key="8">
    <source>
        <dbReference type="PROSITE" id="PS50109"/>
    </source>
</evidence>
<organism evidence="9 10">
    <name type="scientific">Pedobacter ginsengisoli</name>
    <dbReference type="NCBI Taxonomy" id="363852"/>
    <lineage>
        <taxon>Bacteria</taxon>
        <taxon>Pseudomonadati</taxon>
        <taxon>Bacteroidota</taxon>
        <taxon>Sphingobacteriia</taxon>
        <taxon>Sphingobacteriales</taxon>
        <taxon>Sphingobacteriaceae</taxon>
        <taxon>Pedobacter</taxon>
    </lineage>
</organism>
<dbReference type="InterPro" id="IPR036890">
    <property type="entry name" value="HATPase_C_sf"/>
</dbReference>
<dbReference type="SUPFAM" id="SSF55874">
    <property type="entry name" value="ATPase domain of HSP90 chaperone/DNA topoisomerase II/histidine kinase"/>
    <property type="match status" value="1"/>
</dbReference>
<feature type="transmembrane region" description="Helical" evidence="7">
    <location>
        <begin position="212"/>
        <end position="230"/>
    </location>
</feature>
<dbReference type="PANTHER" id="PTHR45453:SF1">
    <property type="entry name" value="PHOSPHATE REGULON SENSOR PROTEIN PHOR"/>
    <property type="match status" value="1"/>
</dbReference>
<gene>
    <name evidence="9" type="ORF">CPT03_14205</name>
</gene>
<feature type="transmembrane region" description="Helical" evidence="7">
    <location>
        <begin position="184"/>
        <end position="205"/>
    </location>
</feature>
<dbReference type="InterPro" id="IPR011622">
    <property type="entry name" value="7TMR_DISM_rcpt_extracell_dom2"/>
</dbReference>
<keyword evidence="6" id="KW-0902">Two-component regulatory system</keyword>
<dbReference type="GO" id="GO:0005886">
    <property type="term" value="C:plasma membrane"/>
    <property type="evidence" value="ECO:0007669"/>
    <property type="project" value="TreeGrafter"/>
</dbReference>
<evidence type="ECO:0000256" key="5">
    <source>
        <dbReference type="ARBA" id="ARBA00022777"/>
    </source>
</evidence>
<dbReference type="InterPro" id="IPR005467">
    <property type="entry name" value="His_kinase_dom"/>
</dbReference>
<keyword evidence="10" id="KW-1185">Reference proteome</keyword>
<proteinExistence type="predicted"/>
<dbReference type="Pfam" id="PF07695">
    <property type="entry name" value="7TMR-DISM_7TM"/>
    <property type="match status" value="1"/>
</dbReference>
<dbReference type="InterPro" id="IPR003661">
    <property type="entry name" value="HisK_dim/P_dom"/>
</dbReference>
<dbReference type="SUPFAM" id="SSF47384">
    <property type="entry name" value="Homodimeric domain of signal transducing histidine kinase"/>
    <property type="match status" value="1"/>
</dbReference>
<keyword evidence="7" id="KW-1133">Transmembrane helix</keyword>
<evidence type="ECO:0000256" key="6">
    <source>
        <dbReference type="ARBA" id="ARBA00023012"/>
    </source>
</evidence>
<dbReference type="EMBL" id="CP024091">
    <property type="protein sequence ID" value="ATP57542.1"/>
    <property type="molecule type" value="Genomic_DNA"/>
</dbReference>
<evidence type="ECO:0000256" key="7">
    <source>
        <dbReference type="SAM" id="Phobius"/>
    </source>
</evidence>
<dbReference type="CDD" id="cd00082">
    <property type="entry name" value="HisKA"/>
    <property type="match status" value="1"/>
</dbReference>
<evidence type="ECO:0000256" key="1">
    <source>
        <dbReference type="ARBA" id="ARBA00000085"/>
    </source>
</evidence>
<keyword evidence="5 9" id="KW-0418">Kinase</keyword>
<dbReference type="CDD" id="cd00075">
    <property type="entry name" value="HATPase"/>
    <property type="match status" value="1"/>
</dbReference>
<dbReference type="RefSeq" id="WP_099439462.1">
    <property type="nucleotide sequence ID" value="NZ_CP024091.1"/>
</dbReference>
<evidence type="ECO:0000256" key="2">
    <source>
        <dbReference type="ARBA" id="ARBA00012438"/>
    </source>
</evidence>
<evidence type="ECO:0000256" key="3">
    <source>
        <dbReference type="ARBA" id="ARBA00022553"/>
    </source>
</evidence>
<dbReference type="InterPro" id="IPR036097">
    <property type="entry name" value="HisK_dim/P_sf"/>
</dbReference>
<feature type="transmembrane region" description="Helical" evidence="7">
    <location>
        <begin position="250"/>
        <end position="268"/>
    </location>
</feature>
<name>A0A2D1U7H6_9SPHI</name>
<dbReference type="AlphaFoldDB" id="A0A2D1U7H6"/>
<dbReference type="GO" id="GO:0004721">
    <property type="term" value="F:phosphoprotein phosphatase activity"/>
    <property type="evidence" value="ECO:0007669"/>
    <property type="project" value="TreeGrafter"/>
</dbReference>
<dbReference type="OrthoDB" id="9810447at2"/>
<sequence>MRRLLILIAVILFAKIQAIAQVIYLNDKTPYSNLGKQVTYIEDKTALLTIDKVKLLEKAGKFKPGESSILNLGNTKSAFWIKISYVNQSSGKAYLIADMPNIEYIDCYADRADGTWIHYKSGALKSSSILVKSENRYTFSLPQNAHQTGVQHIFLRVKTDNYLPLPLKMATSDTLVSGPTLRDYLEIVFMGVLLSLFVYNIFLYMNMRDKLYLYYCLYVPGLFIYVSLYLRGYAYLLSPKIRDIINIYPHAFLAVTVVFGILFCRRFLNLRITAPKFLKIYLALIFLCVGLFIVSILGYKGIAANYTQLLMSISVVTLWISGFAAYRAGHTPAGYYILAWTFIALAILAVILTLAKLFPFTDYTFDLLPIGSAIELLLLSFAMGYRYNAVFKREQQTRDENLMLVSDQNLHLENLVKERTLKLSETISELEISNSVKNKLFSIIAHDLRSPFNSLTGIFALKDMDMLTLEDYKILLTENQKHIETINSSLNNLLYWARRQMEVVNSVPTTFELKPFIEKLLLVYLPLIHKKGILTNINLSESFSAYADEDHVQLILRNLIDNAIKFTPSGNDIGITLKKQVDTVEICVWNTINNPEQFDLEDIRNPKTGGATYGTENEKGIGLGLTLIREYIKANDSKLNIDLHGDKVSFSFDLPLSNSHLL</sequence>
<feature type="transmembrane region" description="Helical" evidence="7">
    <location>
        <begin position="367"/>
        <end position="385"/>
    </location>
</feature>
<dbReference type="InterPro" id="IPR011623">
    <property type="entry name" value="7TMR_DISM_rcpt_extracell_dom1"/>
</dbReference>
<feature type="domain" description="Histidine kinase" evidence="8">
    <location>
        <begin position="443"/>
        <end position="658"/>
    </location>
</feature>
<keyword evidence="7" id="KW-0472">Membrane</keyword>
<dbReference type="InterPro" id="IPR003594">
    <property type="entry name" value="HATPase_dom"/>
</dbReference>
<feature type="transmembrane region" description="Helical" evidence="7">
    <location>
        <begin position="280"/>
        <end position="299"/>
    </location>
</feature>
<evidence type="ECO:0000256" key="4">
    <source>
        <dbReference type="ARBA" id="ARBA00022679"/>
    </source>
</evidence>
<comment type="catalytic activity">
    <reaction evidence="1">
        <text>ATP + protein L-histidine = ADP + protein N-phospho-L-histidine.</text>
        <dbReference type="EC" id="2.7.13.3"/>
    </reaction>
</comment>